<evidence type="ECO:0000313" key="1">
    <source>
        <dbReference type="Proteomes" id="UP000046392"/>
    </source>
</evidence>
<dbReference type="WBParaSite" id="SPAL_0000504900.1">
    <property type="protein sequence ID" value="SPAL_0000504900.1"/>
    <property type="gene ID" value="SPAL_0000504900"/>
</dbReference>
<name>A0A0N5BGE2_STREA</name>
<evidence type="ECO:0000313" key="2">
    <source>
        <dbReference type="WBParaSite" id="SPAL_0000504900.1"/>
    </source>
</evidence>
<organism evidence="1 2">
    <name type="scientific">Strongyloides papillosus</name>
    <name type="common">Intestinal threadworm</name>
    <dbReference type="NCBI Taxonomy" id="174720"/>
    <lineage>
        <taxon>Eukaryota</taxon>
        <taxon>Metazoa</taxon>
        <taxon>Ecdysozoa</taxon>
        <taxon>Nematoda</taxon>
        <taxon>Chromadorea</taxon>
        <taxon>Rhabditida</taxon>
        <taxon>Tylenchina</taxon>
        <taxon>Panagrolaimomorpha</taxon>
        <taxon>Strongyloidoidea</taxon>
        <taxon>Strongyloididae</taxon>
        <taxon>Strongyloides</taxon>
    </lineage>
</organism>
<reference evidence="2" key="1">
    <citation type="submission" date="2017-02" db="UniProtKB">
        <authorList>
            <consortium name="WormBaseParasite"/>
        </authorList>
    </citation>
    <scope>IDENTIFICATION</scope>
</reference>
<dbReference type="AlphaFoldDB" id="A0A0N5BGE2"/>
<accession>A0A0N5BGE2</accession>
<sequence>MLNLYEPTFSYGRDFVLDDFLCDTNDHFDCHFEYRTNHMGEVKRDSVMDRFLDNSDALHDNIGSYHPSYITNSENH</sequence>
<keyword evidence="1" id="KW-1185">Reference proteome</keyword>
<dbReference type="Proteomes" id="UP000046392">
    <property type="component" value="Unplaced"/>
</dbReference>
<proteinExistence type="predicted"/>
<protein>
    <submittedName>
        <fullName evidence="2">Uncharacterized protein</fullName>
    </submittedName>
</protein>